<feature type="transmembrane region" description="Helical" evidence="1">
    <location>
        <begin position="271"/>
        <end position="290"/>
    </location>
</feature>
<evidence type="ECO:0000313" key="2">
    <source>
        <dbReference type="EMBL" id="KAK4526131.1"/>
    </source>
</evidence>
<dbReference type="AlphaFoldDB" id="A0AAV9IFW5"/>
<dbReference type="Proteomes" id="UP001300502">
    <property type="component" value="Unassembled WGS sequence"/>
</dbReference>
<feature type="transmembrane region" description="Helical" evidence="1">
    <location>
        <begin position="60"/>
        <end position="85"/>
    </location>
</feature>
<proteinExistence type="predicted"/>
<feature type="transmembrane region" description="Helical" evidence="1">
    <location>
        <begin position="188"/>
        <end position="214"/>
    </location>
</feature>
<name>A0AAV9IFW5_9RHOD</name>
<gene>
    <name evidence="2" type="ORF">GAYE_SCF20G4045</name>
</gene>
<comment type="caution">
    <text evidence="2">The sequence shown here is derived from an EMBL/GenBank/DDBJ whole genome shotgun (WGS) entry which is preliminary data.</text>
</comment>
<keyword evidence="1" id="KW-0472">Membrane</keyword>
<accession>A0AAV9IFW5</accession>
<keyword evidence="1" id="KW-0812">Transmembrane</keyword>
<evidence type="ECO:0000313" key="3">
    <source>
        <dbReference type="Proteomes" id="UP001300502"/>
    </source>
</evidence>
<protein>
    <submittedName>
        <fullName evidence="2">Uncharacterized protein</fullName>
    </submittedName>
</protein>
<evidence type="ECO:0000256" key="1">
    <source>
        <dbReference type="SAM" id="Phobius"/>
    </source>
</evidence>
<reference evidence="2 3" key="1">
    <citation type="submission" date="2022-07" db="EMBL/GenBank/DDBJ databases">
        <title>Genome-wide signatures of adaptation to extreme environments.</title>
        <authorList>
            <person name="Cho C.H."/>
            <person name="Yoon H.S."/>
        </authorList>
    </citation>
    <scope>NUCLEOTIDE SEQUENCE [LARGE SCALE GENOMIC DNA]</scope>
    <source>
        <strain evidence="2 3">108.79 E11</strain>
    </source>
</reference>
<keyword evidence="1" id="KW-1133">Transmembrane helix</keyword>
<feature type="transmembrane region" description="Helical" evidence="1">
    <location>
        <begin position="106"/>
        <end position="135"/>
    </location>
</feature>
<feature type="transmembrane region" description="Helical" evidence="1">
    <location>
        <begin position="147"/>
        <end position="167"/>
    </location>
</feature>
<organism evidence="2 3">
    <name type="scientific">Galdieria yellowstonensis</name>
    <dbReference type="NCBI Taxonomy" id="3028027"/>
    <lineage>
        <taxon>Eukaryota</taxon>
        <taxon>Rhodophyta</taxon>
        <taxon>Bangiophyceae</taxon>
        <taxon>Galdieriales</taxon>
        <taxon>Galdieriaceae</taxon>
        <taxon>Galdieria</taxon>
    </lineage>
</organism>
<dbReference type="EMBL" id="JANCYU010000037">
    <property type="protein sequence ID" value="KAK4526131.1"/>
    <property type="molecule type" value="Genomic_DNA"/>
</dbReference>
<feature type="transmembrane region" description="Helical" evidence="1">
    <location>
        <begin position="34"/>
        <end position="54"/>
    </location>
</feature>
<keyword evidence="3" id="KW-1185">Reference proteome</keyword>
<sequence length="311" mass="36069">MENQQNILRTLWPLIQVLKPAFASDVRFGLFQSWILAVLYFYGLRLILFVWIVQGPLEKLFIVAISFTALFMITGQTAVLVLLVITRGTMRGRYTCLLKRWFWTVVKVLPSTFLLTYCFFTGFVVLTILLIFALWTFPTWLPLGVGIYALCLLVILCTYSLSFTALCDGSDFVEAVFFSIEAILRNPFAILFQFFVIGLIGCILFSSIALYAVLHISIYFAWTFCDYRDSFAHIERPSVLRWASTRWLRNPYDNLKATMEMNSFERLDCQMLMFVKLLSTTLLNWTGFLLQKAVYIVYSREVLVAMKSYHQ</sequence>